<proteinExistence type="predicted"/>
<organism evidence="2 3">
    <name type="scientific">Cephalotus follicularis</name>
    <name type="common">Albany pitcher plant</name>
    <dbReference type="NCBI Taxonomy" id="3775"/>
    <lineage>
        <taxon>Eukaryota</taxon>
        <taxon>Viridiplantae</taxon>
        <taxon>Streptophyta</taxon>
        <taxon>Embryophyta</taxon>
        <taxon>Tracheophyta</taxon>
        <taxon>Spermatophyta</taxon>
        <taxon>Magnoliopsida</taxon>
        <taxon>eudicotyledons</taxon>
        <taxon>Gunneridae</taxon>
        <taxon>Pentapetalae</taxon>
        <taxon>rosids</taxon>
        <taxon>fabids</taxon>
        <taxon>Oxalidales</taxon>
        <taxon>Cephalotaceae</taxon>
        <taxon>Cephalotus</taxon>
    </lineage>
</organism>
<sequence>GSLPLKYLGLPLVPRRLSTFDCRCLTLRMVNKIHYWTSKCLSFSGRLQLIQATLTGILNFWVCNTVLPKSTLLECERIMRDYLWAGSMTRKQAKVAWAHVCKPKEEGGLGLRRSTECNNAALMKLLWEMLTNTFPLVTWKSLLRLRPRFATNLVYTIGHNSSWSLWHDPFQSKPLRDRLGDRVIYDSGLPIAATLSMVQQGNFWNWPEHVWQLRDISSACSNISFGQRDSIGWCRADGAFSYRAAWDLIRASSPVVTWAKVVWFSGAIPKHSFCLWLTFRKAHLTLDKLQAYGVVQQSLCPFGCGQQETIDHLFFNCSYTKSV</sequence>
<dbReference type="STRING" id="3775.A0A1Q3DIP6"/>
<protein>
    <submittedName>
        <fullName evidence="2">Zf-RVT domain-containing protein</fullName>
    </submittedName>
</protein>
<keyword evidence="3" id="KW-1185">Reference proteome</keyword>
<gene>
    <name evidence="2" type="ORF">CFOL_v3_35759</name>
</gene>
<feature type="non-terminal residue" evidence="2">
    <location>
        <position position="323"/>
    </location>
</feature>
<dbReference type="AlphaFoldDB" id="A0A1Q3DIP6"/>
<dbReference type="InParanoid" id="A0A1Q3DIP6"/>
<comment type="caution">
    <text evidence="2">The sequence shown here is derived from an EMBL/GenBank/DDBJ whole genome shotgun (WGS) entry which is preliminary data.</text>
</comment>
<dbReference type="Pfam" id="PF13966">
    <property type="entry name" value="zf-RVT"/>
    <property type="match status" value="1"/>
</dbReference>
<dbReference type="OrthoDB" id="428918at2759"/>
<evidence type="ECO:0000313" key="3">
    <source>
        <dbReference type="Proteomes" id="UP000187406"/>
    </source>
</evidence>
<dbReference type="InterPro" id="IPR026960">
    <property type="entry name" value="RVT-Znf"/>
</dbReference>
<evidence type="ECO:0000259" key="1">
    <source>
        <dbReference type="Pfam" id="PF13966"/>
    </source>
</evidence>
<feature type="non-terminal residue" evidence="2">
    <location>
        <position position="1"/>
    </location>
</feature>
<dbReference type="Proteomes" id="UP000187406">
    <property type="component" value="Unassembled WGS sequence"/>
</dbReference>
<evidence type="ECO:0000313" key="2">
    <source>
        <dbReference type="EMBL" id="GAV92380.1"/>
    </source>
</evidence>
<name>A0A1Q3DIP6_CEPFO</name>
<accession>A0A1Q3DIP6</accession>
<dbReference type="EMBL" id="BDDD01009661">
    <property type="protein sequence ID" value="GAV92380.1"/>
    <property type="molecule type" value="Genomic_DNA"/>
</dbReference>
<dbReference type="PANTHER" id="PTHR33116">
    <property type="entry name" value="REVERSE TRANSCRIPTASE ZINC-BINDING DOMAIN-CONTAINING PROTEIN-RELATED-RELATED"/>
    <property type="match status" value="1"/>
</dbReference>
<reference evidence="3" key="1">
    <citation type="submission" date="2016-04" db="EMBL/GenBank/DDBJ databases">
        <title>Cephalotus genome sequencing.</title>
        <authorList>
            <person name="Fukushima K."/>
            <person name="Hasebe M."/>
            <person name="Fang X."/>
        </authorList>
    </citation>
    <scope>NUCLEOTIDE SEQUENCE [LARGE SCALE GENOMIC DNA]</scope>
    <source>
        <strain evidence="3">cv. St1</strain>
    </source>
</reference>
<feature type="domain" description="Reverse transcriptase zinc-binding" evidence="1">
    <location>
        <begin position="240"/>
        <end position="322"/>
    </location>
</feature>
<dbReference type="PANTHER" id="PTHR33116:SF76">
    <property type="entry name" value="DUF4283 DOMAIN-CONTAINING PROTEIN"/>
    <property type="match status" value="1"/>
</dbReference>